<keyword evidence="3 8" id="KW-0418">Kinase</keyword>
<keyword evidence="4 5" id="KW-0067">ATP-binding</keyword>
<keyword evidence="9" id="KW-1185">Reference proteome</keyword>
<dbReference type="Pfam" id="PF00069">
    <property type="entry name" value="Pkinase"/>
    <property type="match status" value="1"/>
</dbReference>
<dbReference type="InterPro" id="IPR000719">
    <property type="entry name" value="Prot_kinase_dom"/>
</dbReference>
<organism evidence="8 9">
    <name type="scientific">Tahibacter soli</name>
    <dbReference type="NCBI Taxonomy" id="2983605"/>
    <lineage>
        <taxon>Bacteria</taxon>
        <taxon>Pseudomonadati</taxon>
        <taxon>Pseudomonadota</taxon>
        <taxon>Gammaproteobacteria</taxon>
        <taxon>Lysobacterales</taxon>
        <taxon>Rhodanobacteraceae</taxon>
        <taxon>Tahibacter</taxon>
    </lineage>
</organism>
<evidence type="ECO:0000256" key="5">
    <source>
        <dbReference type="PROSITE-ProRule" id="PRU10141"/>
    </source>
</evidence>
<feature type="transmembrane region" description="Helical" evidence="6">
    <location>
        <begin position="389"/>
        <end position="410"/>
    </location>
</feature>
<dbReference type="InterPro" id="IPR011009">
    <property type="entry name" value="Kinase-like_dom_sf"/>
</dbReference>
<proteinExistence type="predicted"/>
<dbReference type="PROSITE" id="PS50011">
    <property type="entry name" value="PROTEIN_KINASE_DOM"/>
    <property type="match status" value="1"/>
</dbReference>
<accession>A0A9X4BFP0</accession>
<comment type="caution">
    <text evidence="8">The sequence shown here is derived from an EMBL/GenBank/DDBJ whole genome shotgun (WGS) entry which is preliminary data.</text>
</comment>
<dbReference type="InterPro" id="IPR008271">
    <property type="entry name" value="Ser/Thr_kinase_AS"/>
</dbReference>
<dbReference type="EMBL" id="JAOVZO020000003">
    <property type="protein sequence ID" value="MDC8011475.1"/>
    <property type="molecule type" value="Genomic_DNA"/>
</dbReference>
<dbReference type="InterPro" id="IPR017441">
    <property type="entry name" value="Protein_kinase_ATP_BS"/>
</dbReference>
<feature type="binding site" evidence="5">
    <location>
        <position position="120"/>
    </location>
    <ligand>
        <name>ATP</name>
        <dbReference type="ChEBI" id="CHEBI:30616"/>
    </ligand>
</feature>
<evidence type="ECO:0000256" key="1">
    <source>
        <dbReference type="ARBA" id="ARBA00022679"/>
    </source>
</evidence>
<evidence type="ECO:0000256" key="6">
    <source>
        <dbReference type="SAM" id="Phobius"/>
    </source>
</evidence>
<dbReference type="PANTHER" id="PTHR43289">
    <property type="entry name" value="MITOGEN-ACTIVATED PROTEIN KINASE KINASE KINASE 20-RELATED"/>
    <property type="match status" value="1"/>
</dbReference>
<dbReference type="RefSeq" id="WP_263542699.1">
    <property type="nucleotide sequence ID" value="NZ_JAOVZO020000003.1"/>
</dbReference>
<evidence type="ECO:0000313" key="8">
    <source>
        <dbReference type="EMBL" id="MDC8011475.1"/>
    </source>
</evidence>
<protein>
    <submittedName>
        <fullName evidence="8">Serine/threonine-protein kinase</fullName>
    </submittedName>
</protein>
<name>A0A9X4BFP0_9GAMM</name>
<reference evidence="8" key="1">
    <citation type="submission" date="2023-02" db="EMBL/GenBank/DDBJ databases">
        <title>Tahibacter soli sp. nov. isolated from soil.</title>
        <authorList>
            <person name="Baek J.H."/>
            <person name="Lee J.K."/>
            <person name="Choi D.G."/>
            <person name="Jeon C.O."/>
        </authorList>
    </citation>
    <scope>NUCLEOTIDE SEQUENCE</scope>
    <source>
        <strain evidence="8">BL</strain>
    </source>
</reference>
<dbReference type="AlphaFoldDB" id="A0A9X4BFP0"/>
<dbReference type="GO" id="GO:0004674">
    <property type="term" value="F:protein serine/threonine kinase activity"/>
    <property type="evidence" value="ECO:0007669"/>
    <property type="project" value="TreeGrafter"/>
</dbReference>
<keyword evidence="2 5" id="KW-0547">Nucleotide-binding</keyword>
<keyword evidence="6" id="KW-1133">Transmembrane helix</keyword>
<evidence type="ECO:0000256" key="3">
    <source>
        <dbReference type="ARBA" id="ARBA00022777"/>
    </source>
</evidence>
<feature type="domain" description="Protein kinase" evidence="7">
    <location>
        <begin position="90"/>
        <end position="364"/>
    </location>
</feature>
<dbReference type="PROSITE" id="PS00108">
    <property type="entry name" value="PROTEIN_KINASE_ST"/>
    <property type="match status" value="1"/>
</dbReference>
<dbReference type="Gene3D" id="1.10.510.10">
    <property type="entry name" value="Transferase(Phosphotransferase) domain 1"/>
    <property type="match status" value="1"/>
</dbReference>
<sequence>MSGPAQTPEAWAALQRILAEVVHLSEPALSARLTELCGGDAALHAQALGLLAHRDALPERLSPARIAALLDERDIGETDDAWLGRRVGAFALDARLGRGGSGTVYRARRTDGFEQVVAVKLLHHRADAALLRRFERERSILAGLAHPHIARLFDAGTATDGTPYLVLELVDGVTWDVWLTQRTPDLRTRLQRFIAVCEAVEYAHRRLLVHRDIKPANILVDATGQPRLLDFGIAALLGGEGETTLTREGGRAMTPAYAAPEQIRGEPVTTATDVYALGLVLYETLTGRHALREPGDSDLALMRAITERDALRPSLRAAAADAPPIPPQTLRGDLDNIVLAAIEKDPQRRYGSARALIDDLEAWLAGRPVSARPHTPWYLLRKFAGRNRLAVAVAAVAAIGVLAAGAIALWQAHAAGQARALAERRFAQVRGFAGTVLFDYQEGIQKLAGSLPMQQRLVRDSLGFLEGLRAEAGDDRGLWADLAAAYLKTGDLQGNPYLSNVGDFAGAAGSYARALEALDRAAALGDAGPSRQFVRAELYARQAHLAYQDTKLEPARALYEKSLAQYAALPSDVRDDIEVTLEHADTLDFYGDLLGREGQASLLDAEGAHASYERARALRAAALARSPDEPRLAYAMYKSELREGEYQAGRNDMRRAQAALLVALHTIEGLSAKNPDDASMRREVALVYARLVGVQDALDDLDASVASALKALGIMEAMLAQAPDDDSIRQGVTATQGWAARQLIKAGRAAEAAPVIQRQIEANEVRLRAAPGNPEIEYSLSLAYRRLGEQRAAGGDYAGALAAHRRALALQQPLVAQSAEFALGAALSTFHIGSVALAAGDVAAARRELDAAVAALDALVTASPDAASYREYQADALARQGDAWSAGRKDAARADAAYRRALDAWDVFERAGVLSPHSAGKRDAVRARLVPR</sequence>
<evidence type="ECO:0000313" key="9">
    <source>
        <dbReference type="Proteomes" id="UP001139971"/>
    </source>
</evidence>
<dbReference type="SUPFAM" id="SSF56112">
    <property type="entry name" value="Protein kinase-like (PK-like)"/>
    <property type="match status" value="1"/>
</dbReference>
<dbReference type="PROSITE" id="PS00107">
    <property type="entry name" value="PROTEIN_KINASE_ATP"/>
    <property type="match status" value="1"/>
</dbReference>
<dbReference type="SMART" id="SM00220">
    <property type="entry name" value="S_TKc"/>
    <property type="match status" value="1"/>
</dbReference>
<evidence type="ECO:0000256" key="2">
    <source>
        <dbReference type="ARBA" id="ARBA00022741"/>
    </source>
</evidence>
<keyword evidence="1" id="KW-0808">Transferase</keyword>
<keyword evidence="6" id="KW-0472">Membrane</keyword>
<dbReference type="CDD" id="cd14014">
    <property type="entry name" value="STKc_PknB_like"/>
    <property type="match status" value="1"/>
</dbReference>
<keyword evidence="6" id="KW-0812">Transmembrane</keyword>
<evidence type="ECO:0000259" key="7">
    <source>
        <dbReference type="PROSITE" id="PS50011"/>
    </source>
</evidence>
<dbReference type="Gene3D" id="1.25.40.10">
    <property type="entry name" value="Tetratricopeptide repeat domain"/>
    <property type="match status" value="2"/>
</dbReference>
<gene>
    <name evidence="8" type="ORF">OD750_002815</name>
</gene>
<dbReference type="Proteomes" id="UP001139971">
    <property type="component" value="Unassembled WGS sequence"/>
</dbReference>
<dbReference type="InterPro" id="IPR011990">
    <property type="entry name" value="TPR-like_helical_dom_sf"/>
</dbReference>
<dbReference type="Gene3D" id="3.30.200.20">
    <property type="entry name" value="Phosphorylase Kinase, domain 1"/>
    <property type="match status" value="1"/>
</dbReference>
<dbReference type="PANTHER" id="PTHR43289:SF34">
    <property type="entry name" value="SERINE_THREONINE-PROTEIN KINASE YBDM-RELATED"/>
    <property type="match status" value="1"/>
</dbReference>
<evidence type="ECO:0000256" key="4">
    <source>
        <dbReference type="ARBA" id="ARBA00022840"/>
    </source>
</evidence>
<dbReference type="GO" id="GO:0005524">
    <property type="term" value="F:ATP binding"/>
    <property type="evidence" value="ECO:0007669"/>
    <property type="project" value="UniProtKB-UniRule"/>
</dbReference>